<dbReference type="Pfam" id="PF04030">
    <property type="entry name" value="ALO"/>
    <property type="match status" value="1"/>
</dbReference>
<reference evidence="3" key="1">
    <citation type="journal article" date="2021" name="PeerJ">
        <title>Extensive microbial diversity within the chicken gut microbiome revealed by metagenomics and culture.</title>
        <authorList>
            <person name="Gilroy R."/>
            <person name="Ravi A."/>
            <person name="Getino M."/>
            <person name="Pursley I."/>
            <person name="Horton D.L."/>
            <person name="Alikhan N.F."/>
            <person name="Baker D."/>
            <person name="Gharbi K."/>
            <person name="Hall N."/>
            <person name="Watson M."/>
            <person name="Adriaenssens E.M."/>
            <person name="Foster-Nyarko E."/>
            <person name="Jarju S."/>
            <person name="Secka A."/>
            <person name="Antonio M."/>
            <person name="Oren A."/>
            <person name="Chaudhuri R.R."/>
            <person name="La Ragione R."/>
            <person name="Hildebrand F."/>
            <person name="Pallen M.J."/>
        </authorList>
    </citation>
    <scope>NUCLEOTIDE SEQUENCE</scope>
    <source>
        <strain evidence="3">ChiHjej8B7-3636</strain>
    </source>
</reference>
<gene>
    <name evidence="3" type="ORF">H9800_03915</name>
</gene>
<evidence type="ECO:0000313" key="4">
    <source>
        <dbReference type="Proteomes" id="UP000824220"/>
    </source>
</evidence>
<dbReference type="InterPro" id="IPR016171">
    <property type="entry name" value="Vanillyl_alc_oxidase_C-sub2"/>
</dbReference>
<reference evidence="3" key="2">
    <citation type="submission" date="2021-04" db="EMBL/GenBank/DDBJ databases">
        <authorList>
            <person name="Gilroy R."/>
        </authorList>
    </citation>
    <scope>NUCLEOTIDE SEQUENCE</scope>
    <source>
        <strain evidence="3">ChiHjej8B7-3636</strain>
    </source>
</reference>
<evidence type="ECO:0000313" key="3">
    <source>
        <dbReference type="EMBL" id="HJA03986.1"/>
    </source>
</evidence>
<dbReference type="AlphaFoldDB" id="A0A9D2H5B2"/>
<keyword evidence="1" id="KW-0560">Oxidoreductase</keyword>
<sequence>WGKVFVRAGREIRDLYPRFDDFRALRDRLDPDGRFRNAFARRIGL</sequence>
<evidence type="ECO:0000259" key="2">
    <source>
        <dbReference type="Pfam" id="PF04030"/>
    </source>
</evidence>
<dbReference type="InterPro" id="IPR007173">
    <property type="entry name" value="ALO_C"/>
</dbReference>
<proteinExistence type="predicted"/>
<name>A0A9D2H5B2_9MICO</name>
<accession>A0A9D2H5B2</accession>
<comment type="caution">
    <text evidence="3">The sequence shown here is derived from an EMBL/GenBank/DDBJ whole genome shotgun (WGS) entry which is preliminary data.</text>
</comment>
<feature type="non-terminal residue" evidence="3">
    <location>
        <position position="1"/>
    </location>
</feature>
<organism evidence="3 4">
    <name type="scientific">Candidatus Microbacterium stercoravium</name>
    <dbReference type="NCBI Taxonomy" id="2838697"/>
    <lineage>
        <taxon>Bacteria</taxon>
        <taxon>Bacillati</taxon>
        <taxon>Actinomycetota</taxon>
        <taxon>Actinomycetes</taxon>
        <taxon>Micrococcales</taxon>
        <taxon>Microbacteriaceae</taxon>
        <taxon>Microbacterium</taxon>
    </lineage>
</organism>
<dbReference type="Proteomes" id="UP000824220">
    <property type="component" value="Unassembled WGS sequence"/>
</dbReference>
<evidence type="ECO:0000256" key="1">
    <source>
        <dbReference type="ARBA" id="ARBA00023002"/>
    </source>
</evidence>
<dbReference type="GO" id="GO:0016020">
    <property type="term" value="C:membrane"/>
    <property type="evidence" value="ECO:0007669"/>
    <property type="project" value="InterPro"/>
</dbReference>
<feature type="domain" description="D-arabinono-1,4-lactone oxidase C-terminal" evidence="2">
    <location>
        <begin position="1"/>
        <end position="42"/>
    </location>
</feature>
<protein>
    <submittedName>
        <fullName evidence="3">FAD-binding protein</fullName>
    </submittedName>
</protein>
<dbReference type="EMBL" id="DXAM01000053">
    <property type="protein sequence ID" value="HJA03986.1"/>
    <property type="molecule type" value="Genomic_DNA"/>
</dbReference>
<dbReference type="GO" id="GO:0003885">
    <property type="term" value="F:D-arabinono-1,4-lactone oxidase activity"/>
    <property type="evidence" value="ECO:0007669"/>
    <property type="project" value="InterPro"/>
</dbReference>
<dbReference type="Gene3D" id="1.10.45.10">
    <property type="entry name" value="Vanillyl-alcohol Oxidase, Chain A, domain 4"/>
    <property type="match status" value="1"/>
</dbReference>